<dbReference type="GO" id="GO:0016024">
    <property type="term" value="P:CDP-diacylglycerol biosynthetic process"/>
    <property type="evidence" value="ECO:0007669"/>
    <property type="project" value="UniProtKB-UniPathway"/>
</dbReference>
<dbReference type="PANTHER" id="PTHR46382:SF1">
    <property type="entry name" value="PHOSPHATIDATE CYTIDYLYLTRANSFERASE"/>
    <property type="match status" value="1"/>
</dbReference>
<feature type="region of interest" description="Disordered" evidence="19">
    <location>
        <begin position="137"/>
        <end position="212"/>
    </location>
</feature>
<feature type="transmembrane region" description="Helical" evidence="20">
    <location>
        <begin position="415"/>
        <end position="434"/>
    </location>
</feature>
<evidence type="ECO:0000313" key="21">
    <source>
        <dbReference type="EMBL" id="CAA9263415.1"/>
    </source>
</evidence>
<evidence type="ECO:0000256" key="8">
    <source>
        <dbReference type="ARBA" id="ARBA00022475"/>
    </source>
</evidence>
<feature type="region of interest" description="Disordered" evidence="19">
    <location>
        <begin position="1"/>
        <end position="124"/>
    </location>
</feature>
<keyword evidence="15 20" id="KW-0472">Membrane</keyword>
<evidence type="ECO:0000256" key="9">
    <source>
        <dbReference type="ARBA" id="ARBA00022516"/>
    </source>
</evidence>
<keyword evidence="14" id="KW-0443">Lipid metabolism</keyword>
<feature type="compositionally biased region" description="Polar residues" evidence="19">
    <location>
        <begin position="153"/>
        <end position="167"/>
    </location>
</feature>
<proteinExistence type="inferred from homology"/>
<evidence type="ECO:0000256" key="4">
    <source>
        <dbReference type="ARBA" id="ARBA00005189"/>
    </source>
</evidence>
<dbReference type="AlphaFoldDB" id="A0A6J4IVY7"/>
<dbReference type="InterPro" id="IPR000374">
    <property type="entry name" value="PC_trans"/>
</dbReference>
<feature type="transmembrane region" description="Helical" evidence="20">
    <location>
        <begin position="349"/>
        <end position="371"/>
    </location>
</feature>
<feature type="compositionally biased region" description="Acidic residues" evidence="19">
    <location>
        <begin position="1"/>
        <end position="10"/>
    </location>
</feature>
<evidence type="ECO:0000256" key="6">
    <source>
        <dbReference type="ARBA" id="ARBA00012487"/>
    </source>
</evidence>
<evidence type="ECO:0000256" key="1">
    <source>
        <dbReference type="ARBA" id="ARBA00001698"/>
    </source>
</evidence>
<comment type="catalytic activity">
    <reaction evidence="1 18">
        <text>a 1,2-diacyl-sn-glycero-3-phosphate + CTP + H(+) = a CDP-1,2-diacyl-sn-glycerol + diphosphate</text>
        <dbReference type="Rhea" id="RHEA:16229"/>
        <dbReference type="ChEBI" id="CHEBI:15378"/>
        <dbReference type="ChEBI" id="CHEBI:33019"/>
        <dbReference type="ChEBI" id="CHEBI:37563"/>
        <dbReference type="ChEBI" id="CHEBI:58332"/>
        <dbReference type="ChEBI" id="CHEBI:58608"/>
        <dbReference type="EC" id="2.7.7.41"/>
    </reaction>
</comment>
<dbReference type="GO" id="GO:0005886">
    <property type="term" value="C:plasma membrane"/>
    <property type="evidence" value="ECO:0007669"/>
    <property type="project" value="UniProtKB-SubCell"/>
</dbReference>
<evidence type="ECO:0000256" key="5">
    <source>
        <dbReference type="ARBA" id="ARBA00010185"/>
    </source>
</evidence>
<evidence type="ECO:0000256" key="16">
    <source>
        <dbReference type="ARBA" id="ARBA00023209"/>
    </source>
</evidence>
<evidence type="ECO:0000256" key="17">
    <source>
        <dbReference type="ARBA" id="ARBA00023264"/>
    </source>
</evidence>
<accession>A0A6J4IVY7</accession>
<keyword evidence="11 18" id="KW-0812">Transmembrane</keyword>
<evidence type="ECO:0000256" key="15">
    <source>
        <dbReference type="ARBA" id="ARBA00023136"/>
    </source>
</evidence>
<dbReference type="PROSITE" id="PS01315">
    <property type="entry name" value="CDS"/>
    <property type="match status" value="1"/>
</dbReference>
<organism evidence="21">
    <name type="scientific">uncultured Acidimicrobiales bacterium</name>
    <dbReference type="NCBI Taxonomy" id="310071"/>
    <lineage>
        <taxon>Bacteria</taxon>
        <taxon>Bacillati</taxon>
        <taxon>Actinomycetota</taxon>
        <taxon>Acidimicrobiia</taxon>
        <taxon>Acidimicrobiales</taxon>
        <taxon>environmental samples</taxon>
    </lineage>
</organism>
<evidence type="ECO:0000256" key="20">
    <source>
        <dbReference type="SAM" id="Phobius"/>
    </source>
</evidence>
<comment type="subcellular location">
    <subcellularLocation>
        <location evidence="2">Cell membrane</location>
        <topology evidence="2">Multi-pass membrane protein</topology>
    </subcellularLocation>
</comment>
<dbReference type="Pfam" id="PF01148">
    <property type="entry name" value="CTP_transf_1"/>
    <property type="match status" value="1"/>
</dbReference>
<keyword evidence="8" id="KW-1003">Cell membrane</keyword>
<feature type="compositionally biased region" description="Acidic residues" evidence="19">
    <location>
        <begin position="40"/>
        <end position="49"/>
    </location>
</feature>
<dbReference type="EMBL" id="CADCSZ010000176">
    <property type="protein sequence ID" value="CAA9263415.1"/>
    <property type="molecule type" value="Genomic_DNA"/>
</dbReference>
<evidence type="ECO:0000256" key="10">
    <source>
        <dbReference type="ARBA" id="ARBA00022679"/>
    </source>
</evidence>
<feature type="transmembrane region" description="Helical" evidence="20">
    <location>
        <begin position="316"/>
        <end position="343"/>
    </location>
</feature>
<comment type="pathway">
    <text evidence="3 18">Phospholipid metabolism; CDP-diacylglycerol biosynthesis; CDP-diacylglycerol from sn-glycerol 3-phosphate: step 3/3.</text>
</comment>
<sequence>MADRDDEFDDDGVRLLPGAPGLNDDDPASRSSVWAAAVGEELDDLDDDPWSPPTGGVTSLAGGDHLDVGTASGPVEMQDWTEPPTGNVPRVILGADDDWSTRTGSQPRWRGGQDDWTENDFDNGLLGDERIGALDETRDDRPDMYSFEEDLPSQPQAVVQLPSSGATSAGPPGAPTELTPPGAEELAPTSTVAPIRTRARPDEAPFPDPAGPGRNLPMATMVGGGLAFVAGFLFLVGKNIGPWLLATGVVMVCAYELFDAFQRSGLRPATLLGLTSCFALMWGAYARGLPAINLVLFLSFVGSMLWYLLKVIQARALLGVATTMLGIVWVGLLGSFAALMLVGGPNGRMLLLGAILCAVASDIGGLAVGTLAGRSQLAPDISPNKTVEGTLGGLALCVLVGLIFCRTSGVWDNSLANGLLLGLVVGVVAAIGDLSQSLIKRDLGLKDMGTALPGHGGFLDRFDSLLFALPATYFLALSIL</sequence>
<evidence type="ECO:0000256" key="3">
    <source>
        <dbReference type="ARBA" id="ARBA00005119"/>
    </source>
</evidence>
<keyword evidence="10 18" id="KW-0808">Transferase</keyword>
<dbReference type="GO" id="GO:0004605">
    <property type="term" value="F:phosphatidate cytidylyltransferase activity"/>
    <property type="evidence" value="ECO:0007669"/>
    <property type="project" value="UniProtKB-EC"/>
</dbReference>
<name>A0A6J4IVY7_9ACTN</name>
<evidence type="ECO:0000256" key="18">
    <source>
        <dbReference type="RuleBase" id="RU003938"/>
    </source>
</evidence>
<dbReference type="PANTHER" id="PTHR46382">
    <property type="entry name" value="PHOSPHATIDATE CYTIDYLYLTRANSFERASE"/>
    <property type="match status" value="1"/>
</dbReference>
<dbReference type="UniPathway" id="UPA00557">
    <property type="reaction ID" value="UER00614"/>
</dbReference>
<gene>
    <name evidence="21" type="ORF">AVDCRST_MAG76-2914</name>
</gene>
<evidence type="ECO:0000256" key="2">
    <source>
        <dbReference type="ARBA" id="ARBA00004651"/>
    </source>
</evidence>
<comment type="pathway">
    <text evidence="4">Lipid metabolism.</text>
</comment>
<evidence type="ECO:0000256" key="13">
    <source>
        <dbReference type="ARBA" id="ARBA00022989"/>
    </source>
</evidence>
<keyword evidence="13 20" id="KW-1133">Transmembrane helix</keyword>
<reference evidence="21" key="1">
    <citation type="submission" date="2020-02" db="EMBL/GenBank/DDBJ databases">
        <authorList>
            <person name="Meier V. D."/>
        </authorList>
    </citation>
    <scope>NUCLEOTIDE SEQUENCE</scope>
    <source>
        <strain evidence="21">AVDCRST_MAG76</strain>
    </source>
</reference>
<comment type="similarity">
    <text evidence="5 18">Belongs to the CDS family.</text>
</comment>
<dbReference type="EC" id="2.7.7.41" evidence="6 18"/>
<keyword evidence="9" id="KW-0444">Lipid biosynthesis</keyword>
<evidence type="ECO:0000256" key="11">
    <source>
        <dbReference type="ARBA" id="ARBA00022692"/>
    </source>
</evidence>
<evidence type="ECO:0000256" key="19">
    <source>
        <dbReference type="SAM" id="MobiDB-lite"/>
    </source>
</evidence>
<keyword evidence="12 18" id="KW-0548">Nucleotidyltransferase</keyword>
<feature type="transmembrane region" description="Helical" evidence="20">
    <location>
        <begin position="291"/>
        <end position="309"/>
    </location>
</feature>
<evidence type="ECO:0000256" key="14">
    <source>
        <dbReference type="ARBA" id="ARBA00023098"/>
    </source>
</evidence>
<feature type="transmembrane region" description="Helical" evidence="20">
    <location>
        <begin position="391"/>
        <end position="409"/>
    </location>
</feature>
<keyword evidence="17" id="KW-1208">Phospholipid metabolism</keyword>
<evidence type="ECO:0000256" key="12">
    <source>
        <dbReference type="ARBA" id="ARBA00022695"/>
    </source>
</evidence>
<evidence type="ECO:0000256" key="7">
    <source>
        <dbReference type="ARBA" id="ARBA00019373"/>
    </source>
</evidence>
<keyword evidence="16" id="KW-0594">Phospholipid biosynthesis</keyword>
<feature type="transmembrane region" description="Helical" evidence="20">
    <location>
        <begin position="265"/>
        <end position="285"/>
    </location>
</feature>
<protein>
    <recommendedName>
        <fullName evidence="7 18">Phosphatidate cytidylyltransferase</fullName>
        <ecNumber evidence="6 18">2.7.7.41</ecNumber>
    </recommendedName>
</protein>